<dbReference type="eggNOG" id="COG0673">
    <property type="taxonomic scope" value="Bacteria"/>
</dbReference>
<dbReference type="PANTHER" id="PTHR43377">
    <property type="entry name" value="BILIVERDIN REDUCTASE A"/>
    <property type="match status" value="1"/>
</dbReference>
<dbReference type="PANTHER" id="PTHR43377:SF1">
    <property type="entry name" value="BILIVERDIN REDUCTASE A"/>
    <property type="match status" value="1"/>
</dbReference>
<sequence>MWLIGAGPMAEAYVRVLEALDCEFRIVGRSEISAAQLEARTGREVERGGLEAAIIKYGSPVGAIVSTSIETLSANAIALMESGCSRILVEKPAGLNGDEIRRLGSVWKGFNSKLYVAYNRRFYASVDHLCQLVAADGGVKLVNFDFSELSERVSVLEKSPLIKSNWFLANSTHVVDLAFYIAGTPVGRFNATTSGELDWHPTSSRFAGSGESTKGALFSYAANWGTPGRWGLEVHSVHRRFLLRPMEQLWEIHSAFEPPVEIEIDDRYDRLFKPGVLQQVKAFLSTKEDGRLCSIADHLLALPHHERIAGYSP</sequence>
<dbReference type="HOGENOM" id="CLU_077338_0_0_5"/>
<dbReference type="InterPro" id="IPR036291">
    <property type="entry name" value="NAD(P)-bd_dom_sf"/>
</dbReference>
<evidence type="ECO:0000313" key="2">
    <source>
        <dbReference type="Proteomes" id="UP000004310"/>
    </source>
</evidence>
<dbReference type="EMBL" id="AATP01000004">
    <property type="protein sequence ID" value="EAU41010.1"/>
    <property type="molecule type" value="Genomic_DNA"/>
</dbReference>
<accession>Q0G1S1</accession>
<dbReference type="AlphaFoldDB" id="Q0G1S1"/>
<dbReference type="Gene3D" id="3.30.360.10">
    <property type="entry name" value="Dihydrodipicolinate Reductase, domain 2"/>
    <property type="match status" value="1"/>
</dbReference>
<dbReference type="Proteomes" id="UP000004310">
    <property type="component" value="Unassembled WGS sequence"/>
</dbReference>
<comment type="caution">
    <text evidence="1">The sequence shown here is derived from an EMBL/GenBank/DDBJ whole genome shotgun (WGS) entry which is preliminary data.</text>
</comment>
<dbReference type="STRING" id="217511.GCA_001463845_03527"/>
<protein>
    <submittedName>
        <fullName evidence="1">Predicted dehydrogenase</fullName>
    </submittedName>
</protein>
<reference evidence="1 2" key="1">
    <citation type="journal article" date="2010" name="J. Bacteriol.">
        <title>Genome sequence of Fulvimarina pelagi HTCC2506T, a Mn(II)-oxidizing alphaproteobacterium possessing an aerobic anoxygenic photosynthetic gene cluster and Xanthorhodopsin.</title>
        <authorList>
            <person name="Kang I."/>
            <person name="Oh H.M."/>
            <person name="Lim S.I."/>
            <person name="Ferriera S."/>
            <person name="Giovannoni S.J."/>
            <person name="Cho J.C."/>
        </authorList>
    </citation>
    <scope>NUCLEOTIDE SEQUENCE [LARGE SCALE GENOMIC DNA]</scope>
    <source>
        <strain evidence="1 2">HTCC2506</strain>
    </source>
</reference>
<evidence type="ECO:0000313" key="1">
    <source>
        <dbReference type="EMBL" id="EAU41010.1"/>
    </source>
</evidence>
<organism evidence="1 2">
    <name type="scientific">Fulvimarina pelagi HTCC2506</name>
    <dbReference type="NCBI Taxonomy" id="314231"/>
    <lineage>
        <taxon>Bacteria</taxon>
        <taxon>Pseudomonadati</taxon>
        <taxon>Pseudomonadota</taxon>
        <taxon>Alphaproteobacteria</taxon>
        <taxon>Hyphomicrobiales</taxon>
        <taxon>Aurantimonadaceae</taxon>
        <taxon>Fulvimarina</taxon>
    </lineage>
</organism>
<name>Q0G1S1_9HYPH</name>
<proteinExistence type="predicted"/>
<keyword evidence="2" id="KW-1185">Reference proteome</keyword>
<dbReference type="SUPFAM" id="SSF51735">
    <property type="entry name" value="NAD(P)-binding Rossmann-fold domains"/>
    <property type="match status" value="1"/>
</dbReference>
<gene>
    <name evidence="1" type="ORF">FP2506_12124</name>
</gene>
<dbReference type="Gene3D" id="3.40.50.720">
    <property type="entry name" value="NAD(P)-binding Rossmann-like Domain"/>
    <property type="match status" value="1"/>
</dbReference>
<dbReference type="InterPro" id="IPR051450">
    <property type="entry name" value="Gfo/Idh/MocA_Oxidoreductases"/>
</dbReference>